<feature type="transmembrane region" description="Helical" evidence="13">
    <location>
        <begin position="87"/>
        <end position="113"/>
    </location>
</feature>
<evidence type="ECO:0000256" key="4">
    <source>
        <dbReference type="ARBA" id="ARBA00020268"/>
    </source>
</evidence>
<sequence length="438" mass="47815">MIDMTKGNANKLILKFALPMILGNIFQQVYNLVDTIVVGKFVGTDALAAVGSSFAIVVFITSIIIGLTMGVGVILAQFYGANEMEKFKIAAITSFIFIGLITIVLMIISIGFIDPILELFNMPSKLIKDAKSYLLIIIIGLIFTFVYNLGTALLRAIGDSKRPLYFLILASLINVVLDLVFVLQFNLGVKGVAIATTIAQGVSAILCTIYVCRKLPFISFKKEDIKIDRGILRLVAKYSILTSAQQSIMNFGILIVQGLVNSFGITVMAAFAAGVKIDSIAYMPVQDFGNAFSTFVAQNKGADKPERIKEGVKGAIKTIIAFCAVISTLIFVFSRNIMLLFIDKGEEEVIRLGIEYISVVAIFYVLIGFLFMFYGLYRGLGLLKMSIILTVVSLGTRVVLAYILSATSLGASGIWWSIPIGWALADILGFIVYKKNRI</sequence>
<feature type="transmembrane region" description="Helical" evidence="13">
    <location>
        <begin position="12"/>
        <end position="30"/>
    </location>
</feature>
<reference evidence="14 15" key="1">
    <citation type="submission" date="2016-10" db="EMBL/GenBank/DDBJ databases">
        <authorList>
            <person name="de Groot N.N."/>
        </authorList>
    </citation>
    <scope>NUCLEOTIDE SEQUENCE [LARGE SCALE GENOMIC DNA]</scope>
    <source>
        <strain evidence="14 15">DSM 12271</strain>
    </source>
</reference>
<feature type="transmembrane region" description="Helical" evidence="13">
    <location>
        <begin position="50"/>
        <end position="75"/>
    </location>
</feature>
<dbReference type="InterPro" id="IPR048279">
    <property type="entry name" value="MdtK-like"/>
</dbReference>
<evidence type="ECO:0000256" key="10">
    <source>
        <dbReference type="ARBA" id="ARBA00023065"/>
    </source>
</evidence>
<evidence type="ECO:0000256" key="2">
    <source>
        <dbReference type="ARBA" id="ARBA00004651"/>
    </source>
</evidence>
<dbReference type="EMBL" id="FOKI01000008">
    <property type="protein sequence ID" value="SFA98739.1"/>
    <property type="molecule type" value="Genomic_DNA"/>
</dbReference>
<proteinExistence type="inferred from homology"/>
<dbReference type="GO" id="GO:0015297">
    <property type="term" value="F:antiporter activity"/>
    <property type="evidence" value="ECO:0007669"/>
    <property type="project" value="UniProtKB-KW"/>
</dbReference>
<evidence type="ECO:0000256" key="7">
    <source>
        <dbReference type="ARBA" id="ARBA00022475"/>
    </source>
</evidence>
<evidence type="ECO:0000256" key="9">
    <source>
        <dbReference type="ARBA" id="ARBA00022989"/>
    </source>
</evidence>
<evidence type="ECO:0000256" key="3">
    <source>
        <dbReference type="ARBA" id="ARBA00010199"/>
    </source>
</evidence>
<keyword evidence="11 13" id="KW-0472">Membrane</keyword>
<feature type="transmembrane region" description="Helical" evidence="13">
    <location>
        <begin position="251"/>
        <end position="273"/>
    </location>
</feature>
<dbReference type="OrthoDB" id="9776324at2"/>
<feature type="transmembrane region" description="Helical" evidence="13">
    <location>
        <begin position="387"/>
        <end position="407"/>
    </location>
</feature>
<dbReference type="AlphaFoldDB" id="A0A1I0XCE6"/>
<feature type="transmembrane region" description="Helical" evidence="13">
    <location>
        <begin position="318"/>
        <end position="342"/>
    </location>
</feature>
<evidence type="ECO:0000256" key="11">
    <source>
        <dbReference type="ARBA" id="ARBA00023136"/>
    </source>
</evidence>
<evidence type="ECO:0000256" key="8">
    <source>
        <dbReference type="ARBA" id="ARBA00022692"/>
    </source>
</evidence>
<dbReference type="CDD" id="cd13138">
    <property type="entry name" value="MATE_yoeA_like"/>
    <property type="match status" value="1"/>
</dbReference>
<comment type="function">
    <text evidence="1">Multidrug efflux pump.</text>
</comment>
<accession>A0A1I0XCE6</accession>
<dbReference type="PANTHER" id="PTHR43298:SF2">
    <property type="entry name" value="FMN_FAD EXPORTER YEEO-RELATED"/>
    <property type="match status" value="1"/>
</dbReference>
<keyword evidence="5" id="KW-0813">Transport</keyword>
<dbReference type="GO" id="GO:0006811">
    <property type="term" value="P:monoatomic ion transport"/>
    <property type="evidence" value="ECO:0007669"/>
    <property type="project" value="UniProtKB-KW"/>
</dbReference>
<name>A0A1I0XCE6_9CLOT</name>
<keyword evidence="8 13" id="KW-0812">Transmembrane</keyword>
<dbReference type="InterPro" id="IPR002528">
    <property type="entry name" value="MATE_fam"/>
</dbReference>
<feature type="transmembrane region" description="Helical" evidence="13">
    <location>
        <begin position="354"/>
        <end position="375"/>
    </location>
</feature>
<dbReference type="STRING" id="84698.SAMN04488528_100821"/>
<dbReference type="PANTHER" id="PTHR43298">
    <property type="entry name" value="MULTIDRUG RESISTANCE PROTEIN NORM-RELATED"/>
    <property type="match status" value="1"/>
</dbReference>
<evidence type="ECO:0000256" key="6">
    <source>
        <dbReference type="ARBA" id="ARBA00022449"/>
    </source>
</evidence>
<evidence type="ECO:0000313" key="14">
    <source>
        <dbReference type="EMBL" id="SFA98739.1"/>
    </source>
</evidence>
<feature type="transmembrane region" description="Helical" evidence="13">
    <location>
        <begin position="413"/>
        <end position="433"/>
    </location>
</feature>
<organism evidence="14 15">
    <name type="scientific">Clostridium frigidicarnis</name>
    <dbReference type="NCBI Taxonomy" id="84698"/>
    <lineage>
        <taxon>Bacteria</taxon>
        <taxon>Bacillati</taxon>
        <taxon>Bacillota</taxon>
        <taxon>Clostridia</taxon>
        <taxon>Eubacteriales</taxon>
        <taxon>Clostridiaceae</taxon>
        <taxon>Clostridium</taxon>
    </lineage>
</organism>
<gene>
    <name evidence="14" type="ORF">SAMN04488528_100821</name>
</gene>
<keyword evidence="15" id="KW-1185">Reference proteome</keyword>
<feature type="transmembrane region" description="Helical" evidence="13">
    <location>
        <begin position="164"/>
        <end position="185"/>
    </location>
</feature>
<comment type="similarity">
    <text evidence="3">Belongs to the multi antimicrobial extrusion (MATE) (TC 2.A.66.1) family.</text>
</comment>
<keyword evidence="7" id="KW-1003">Cell membrane</keyword>
<dbReference type="PRINTS" id="PR00173">
    <property type="entry name" value="EDTRNSPORT"/>
</dbReference>
<comment type="subcellular location">
    <subcellularLocation>
        <location evidence="2">Cell membrane</location>
        <topology evidence="2">Multi-pass membrane protein</topology>
    </subcellularLocation>
</comment>
<evidence type="ECO:0000313" key="15">
    <source>
        <dbReference type="Proteomes" id="UP000198619"/>
    </source>
</evidence>
<keyword evidence="10" id="KW-0406">Ion transport</keyword>
<keyword evidence="9 13" id="KW-1133">Transmembrane helix</keyword>
<dbReference type="InterPro" id="IPR050222">
    <property type="entry name" value="MATE_MdtK"/>
</dbReference>
<dbReference type="GO" id="GO:0042910">
    <property type="term" value="F:xenobiotic transmembrane transporter activity"/>
    <property type="evidence" value="ECO:0007669"/>
    <property type="project" value="InterPro"/>
</dbReference>
<evidence type="ECO:0000256" key="12">
    <source>
        <dbReference type="ARBA" id="ARBA00031636"/>
    </source>
</evidence>
<feature type="transmembrane region" description="Helical" evidence="13">
    <location>
        <begin position="133"/>
        <end position="157"/>
    </location>
</feature>
<dbReference type="PIRSF" id="PIRSF006603">
    <property type="entry name" value="DinF"/>
    <property type="match status" value="1"/>
</dbReference>
<dbReference type="Pfam" id="PF01554">
    <property type="entry name" value="MatE"/>
    <property type="match status" value="2"/>
</dbReference>
<dbReference type="NCBIfam" id="TIGR00797">
    <property type="entry name" value="matE"/>
    <property type="match status" value="1"/>
</dbReference>
<evidence type="ECO:0000256" key="13">
    <source>
        <dbReference type="SAM" id="Phobius"/>
    </source>
</evidence>
<evidence type="ECO:0000256" key="1">
    <source>
        <dbReference type="ARBA" id="ARBA00003408"/>
    </source>
</evidence>
<dbReference type="RefSeq" id="WP_090039922.1">
    <property type="nucleotide sequence ID" value="NZ_FOKI01000008.1"/>
</dbReference>
<keyword evidence="6" id="KW-0050">Antiport</keyword>
<dbReference type="GO" id="GO:0005886">
    <property type="term" value="C:plasma membrane"/>
    <property type="evidence" value="ECO:0007669"/>
    <property type="project" value="UniProtKB-SubCell"/>
</dbReference>
<evidence type="ECO:0000256" key="5">
    <source>
        <dbReference type="ARBA" id="ARBA00022448"/>
    </source>
</evidence>
<dbReference type="Proteomes" id="UP000198619">
    <property type="component" value="Unassembled WGS sequence"/>
</dbReference>
<protein>
    <recommendedName>
        <fullName evidence="4">Probable multidrug resistance protein NorM</fullName>
    </recommendedName>
    <alternativeName>
        <fullName evidence="12">Multidrug-efflux transporter</fullName>
    </alternativeName>
</protein>